<name>A0ABV2Q4K2_9BURK</name>
<keyword evidence="3" id="KW-1185">Reference proteome</keyword>
<dbReference type="RefSeq" id="WP_354440956.1">
    <property type="nucleotide sequence ID" value="NZ_JBEPSH010000001.1"/>
</dbReference>
<dbReference type="InterPro" id="IPR051908">
    <property type="entry name" value="Ribosomal_N-acetyltransferase"/>
</dbReference>
<evidence type="ECO:0000259" key="1">
    <source>
        <dbReference type="PROSITE" id="PS51186"/>
    </source>
</evidence>
<dbReference type="PANTHER" id="PTHR43441:SF10">
    <property type="entry name" value="ACETYLTRANSFERASE"/>
    <property type="match status" value="1"/>
</dbReference>
<proteinExistence type="predicted"/>
<dbReference type="InterPro" id="IPR016181">
    <property type="entry name" value="Acyl_CoA_acyltransferase"/>
</dbReference>
<sequence>MQWNTISIETARLSLRPFSPKDADEAFDCITSTLTRYMSFDPPTSKTAFETIWRSWLNEIEAGIDFTFAIRTRPLNGFIGLAGLHRVQEPEPELGIWVRENEHGHAYGREAVASLAGWAAKTLHVASFVYPVAEENMPSRRIAESLGGTVVGRHATQKYNALIYRIPVR</sequence>
<gene>
    <name evidence="2" type="ORF">ABIE13_000585</name>
</gene>
<comment type="caution">
    <text evidence="2">The sequence shown here is derived from an EMBL/GenBank/DDBJ whole genome shotgun (WGS) entry which is preliminary data.</text>
</comment>
<accession>A0ABV2Q4K2</accession>
<feature type="domain" description="N-acetyltransferase" evidence="1">
    <location>
        <begin position="13"/>
        <end position="169"/>
    </location>
</feature>
<evidence type="ECO:0000313" key="3">
    <source>
        <dbReference type="Proteomes" id="UP001549320"/>
    </source>
</evidence>
<dbReference type="PROSITE" id="PS51186">
    <property type="entry name" value="GNAT"/>
    <property type="match status" value="1"/>
</dbReference>
<dbReference type="PANTHER" id="PTHR43441">
    <property type="entry name" value="RIBOSOMAL-PROTEIN-SERINE ACETYLTRANSFERASE"/>
    <property type="match status" value="1"/>
</dbReference>
<dbReference type="InterPro" id="IPR000182">
    <property type="entry name" value="GNAT_dom"/>
</dbReference>
<dbReference type="EMBL" id="JBEPSH010000001">
    <property type="protein sequence ID" value="MET4575488.1"/>
    <property type="molecule type" value="Genomic_DNA"/>
</dbReference>
<dbReference type="Gene3D" id="3.40.630.30">
    <property type="match status" value="1"/>
</dbReference>
<organism evidence="2 3">
    <name type="scientific">Ottowia thiooxydans</name>
    <dbReference type="NCBI Taxonomy" id="219182"/>
    <lineage>
        <taxon>Bacteria</taxon>
        <taxon>Pseudomonadati</taxon>
        <taxon>Pseudomonadota</taxon>
        <taxon>Betaproteobacteria</taxon>
        <taxon>Burkholderiales</taxon>
        <taxon>Comamonadaceae</taxon>
        <taxon>Ottowia</taxon>
    </lineage>
</organism>
<dbReference type="Pfam" id="PF13302">
    <property type="entry name" value="Acetyltransf_3"/>
    <property type="match status" value="1"/>
</dbReference>
<dbReference type="Proteomes" id="UP001549320">
    <property type="component" value="Unassembled WGS sequence"/>
</dbReference>
<reference evidence="2 3" key="1">
    <citation type="submission" date="2024-06" db="EMBL/GenBank/DDBJ databases">
        <title>Sorghum-associated microbial communities from plants grown in Nebraska, USA.</title>
        <authorList>
            <person name="Schachtman D."/>
        </authorList>
    </citation>
    <scope>NUCLEOTIDE SEQUENCE [LARGE SCALE GENOMIC DNA]</scope>
    <source>
        <strain evidence="2 3">2709</strain>
    </source>
</reference>
<evidence type="ECO:0000313" key="2">
    <source>
        <dbReference type="EMBL" id="MET4575488.1"/>
    </source>
</evidence>
<dbReference type="SUPFAM" id="SSF55729">
    <property type="entry name" value="Acyl-CoA N-acyltransferases (Nat)"/>
    <property type="match status" value="1"/>
</dbReference>
<protein>
    <submittedName>
        <fullName evidence="2">RimJ/RimL family protein N-acetyltransferase</fullName>
    </submittedName>
</protein>